<feature type="domain" description="FANCL UBC-like" evidence="2">
    <location>
        <begin position="239"/>
        <end position="304"/>
    </location>
</feature>
<feature type="domain" description="FANCL C-terminal" evidence="1">
    <location>
        <begin position="374"/>
        <end position="454"/>
    </location>
</feature>
<evidence type="ECO:0000259" key="2">
    <source>
        <dbReference type="Pfam" id="PF18891"/>
    </source>
</evidence>
<dbReference type="PANTHER" id="PTHR13206:SF0">
    <property type="entry name" value="E3 UBIQUITIN-PROTEIN LIGASE FANCL"/>
    <property type="match status" value="1"/>
</dbReference>
<evidence type="ECO:0000313" key="3">
    <source>
        <dbReference type="EMBL" id="KAL3799372.1"/>
    </source>
</evidence>
<gene>
    <name evidence="3" type="ORF">ACHAWO_008483</name>
</gene>
<evidence type="ECO:0000259" key="1">
    <source>
        <dbReference type="Pfam" id="PF11793"/>
    </source>
</evidence>
<evidence type="ECO:0000313" key="4">
    <source>
        <dbReference type="Proteomes" id="UP001530400"/>
    </source>
</evidence>
<name>A0ABD3QGU9_9STRA</name>
<dbReference type="SUPFAM" id="SSF57850">
    <property type="entry name" value="RING/U-box"/>
    <property type="match status" value="1"/>
</dbReference>
<dbReference type="InterPro" id="IPR043003">
    <property type="entry name" value="FANCL_d3_sf"/>
</dbReference>
<protein>
    <recommendedName>
        <fullName evidence="5">RING-type domain-containing protein</fullName>
    </recommendedName>
</protein>
<dbReference type="InterPro" id="IPR044037">
    <property type="entry name" value="FANCL_d3"/>
</dbReference>
<keyword evidence="4" id="KW-1185">Reference proteome</keyword>
<dbReference type="Pfam" id="PF11793">
    <property type="entry name" value="FANCL_C"/>
    <property type="match status" value="1"/>
</dbReference>
<dbReference type="InterPro" id="IPR013083">
    <property type="entry name" value="Znf_RING/FYVE/PHD"/>
</dbReference>
<organism evidence="3 4">
    <name type="scientific">Cyclotella atomus</name>
    <dbReference type="NCBI Taxonomy" id="382360"/>
    <lineage>
        <taxon>Eukaryota</taxon>
        <taxon>Sar</taxon>
        <taxon>Stramenopiles</taxon>
        <taxon>Ochrophyta</taxon>
        <taxon>Bacillariophyta</taxon>
        <taxon>Coscinodiscophyceae</taxon>
        <taxon>Thalassiosirophycidae</taxon>
        <taxon>Stephanodiscales</taxon>
        <taxon>Stephanodiscaceae</taxon>
        <taxon>Cyclotella</taxon>
    </lineage>
</organism>
<dbReference type="SMART" id="SM01197">
    <property type="entry name" value="FANCL_C"/>
    <property type="match status" value="1"/>
</dbReference>
<dbReference type="Proteomes" id="UP001530400">
    <property type="component" value="Unassembled WGS sequence"/>
</dbReference>
<dbReference type="InterPro" id="IPR026848">
    <property type="entry name" value="Fancl"/>
</dbReference>
<comment type="caution">
    <text evidence="3">The sequence shown here is derived from an EMBL/GenBank/DDBJ whole genome shotgun (WGS) entry which is preliminary data.</text>
</comment>
<sequence length="460" mass="52118">MTDHDSIAAGLVDDEEIVIPLLSRDETVSTVILGHHPCDELIQTARRMEKQLHERLSDASSEALNNIRDDHKQLGIYEEFLQQCEAIVKELLGAIQQHLHKEQTALERTRAKNSRKRNDSIKSTAMLPPPLNFYAMLLKQLKVLDNMPNVTEINLHDNGSNDNHEDVTRLSVTCVDKKKRNHTWNAQLYPTIILTLDLPEEFTLVDDNLRLEKWWHDDKHDVLVEIQKRFQQGIDIYQPLFDELDQLDANLWVLEPSLPARRSSVERRIALWEGGASLVLVLDAEKPRAAPTLVRFVGLTAAAMKAAQASKGDGMDVEAKDWSSSFAEFIAECGKDDSAVKHWSESRSVQENLELWFGAQLPSPLTSSKSDYLVECGICYTHRFPTEDVMADDGSMPQEEGSLPDVKCSNATCNRHYHESCLFEWLHSLPTAKNSFERIFGSCPYCCDTISVSTVKGRHK</sequence>
<dbReference type="PANTHER" id="PTHR13206">
    <property type="entry name" value="UBIQUITIN LIGASE PROTEIN PHF9 FANCONI ANEMIA GROUP L PROTEIN"/>
    <property type="match status" value="1"/>
</dbReference>
<dbReference type="Gene3D" id="3.10.110.20">
    <property type="entry name" value="RWD domain-like"/>
    <property type="match status" value="1"/>
</dbReference>
<accession>A0ABD3QGU9</accession>
<dbReference type="Gene3D" id="3.30.40.10">
    <property type="entry name" value="Zinc/RING finger domain, C3HC4 (zinc finger)"/>
    <property type="match status" value="1"/>
</dbReference>
<proteinExistence type="predicted"/>
<dbReference type="CDD" id="cd16490">
    <property type="entry name" value="RING-CH-C4HC3_FANCL"/>
    <property type="match status" value="1"/>
</dbReference>
<dbReference type="AlphaFoldDB" id="A0ABD3QGU9"/>
<dbReference type="EMBL" id="JALLPJ020000190">
    <property type="protein sequence ID" value="KAL3799372.1"/>
    <property type="molecule type" value="Genomic_DNA"/>
</dbReference>
<dbReference type="InterPro" id="IPR026850">
    <property type="entry name" value="FANCL_C"/>
</dbReference>
<evidence type="ECO:0008006" key="5">
    <source>
        <dbReference type="Google" id="ProtNLM"/>
    </source>
</evidence>
<dbReference type="Pfam" id="PF18891">
    <property type="entry name" value="FANCL_d3"/>
    <property type="match status" value="1"/>
</dbReference>
<reference evidence="3 4" key="1">
    <citation type="submission" date="2024-10" db="EMBL/GenBank/DDBJ databases">
        <title>Updated reference genomes for cyclostephanoid diatoms.</title>
        <authorList>
            <person name="Roberts W.R."/>
            <person name="Alverson A.J."/>
        </authorList>
    </citation>
    <scope>NUCLEOTIDE SEQUENCE [LARGE SCALE GENOMIC DNA]</scope>
    <source>
        <strain evidence="3 4">AJA010-31</strain>
    </source>
</reference>